<sequence length="387" mass="42126">MSLRPSSNDRKSKSCRAPSHFWQTNPSIQLKGSAPRHTHSPSSMQSRNPRRDRDIVRPLFYTTRLPQRVGNTVMQSHGDGLRVRGTRAAPIQTADGKTIGNTRPPPVKSTSPGSSPKCNPKNNIPKIPSVCLTSAASVRPSKAGYPVRRATSSRIPRIRSHAPPSAEVAAQTSSQKDVTASRSSREVTGQQKPVLAGGPVTKGLKVNAPSLLTLYGMKNLYKPAPEGRPVTEGPKPVIKVLSVRSKPCGMENRGKLVSEDIPSPPDPTAVSLASFSVCDPVVLAEPTVRATTHGMLVPPNRDPNDPSHMRYRLRRASWRPHGRRSFITSGRRASLPTPPSPPEISGAEVIAHTHNPMVHFACFEGCELRQVLEWLDIEPDHATMLYS</sequence>
<dbReference type="AlphaFoldDB" id="A0A1B7MYY4"/>
<name>A0A1B7MYY4_9AGAM</name>
<feature type="region of interest" description="Disordered" evidence="1">
    <location>
        <begin position="1"/>
        <end position="54"/>
    </location>
</feature>
<gene>
    <name evidence="2" type="ORF">K503DRAFT_208954</name>
</gene>
<evidence type="ECO:0000256" key="1">
    <source>
        <dbReference type="SAM" id="MobiDB-lite"/>
    </source>
</evidence>
<feature type="compositionally biased region" description="Polar residues" evidence="1">
    <location>
        <begin position="108"/>
        <end position="122"/>
    </location>
</feature>
<feature type="compositionally biased region" description="Polar residues" evidence="1">
    <location>
        <begin position="170"/>
        <end position="191"/>
    </location>
</feature>
<organism evidence="2 3">
    <name type="scientific">Rhizopogon vinicolor AM-OR11-026</name>
    <dbReference type="NCBI Taxonomy" id="1314800"/>
    <lineage>
        <taxon>Eukaryota</taxon>
        <taxon>Fungi</taxon>
        <taxon>Dikarya</taxon>
        <taxon>Basidiomycota</taxon>
        <taxon>Agaricomycotina</taxon>
        <taxon>Agaricomycetes</taxon>
        <taxon>Agaricomycetidae</taxon>
        <taxon>Boletales</taxon>
        <taxon>Suillineae</taxon>
        <taxon>Rhizopogonaceae</taxon>
        <taxon>Rhizopogon</taxon>
    </lineage>
</organism>
<evidence type="ECO:0000313" key="3">
    <source>
        <dbReference type="Proteomes" id="UP000092154"/>
    </source>
</evidence>
<feature type="region of interest" description="Disordered" evidence="1">
    <location>
        <begin position="142"/>
        <end position="196"/>
    </location>
</feature>
<dbReference type="Proteomes" id="UP000092154">
    <property type="component" value="Unassembled WGS sequence"/>
</dbReference>
<dbReference type="OrthoDB" id="2706423at2759"/>
<evidence type="ECO:0000313" key="2">
    <source>
        <dbReference type="EMBL" id="OAX37816.1"/>
    </source>
</evidence>
<dbReference type="EMBL" id="KV448329">
    <property type="protein sequence ID" value="OAX37816.1"/>
    <property type="molecule type" value="Genomic_DNA"/>
</dbReference>
<feature type="region of interest" description="Disordered" evidence="1">
    <location>
        <begin position="89"/>
        <end position="124"/>
    </location>
</feature>
<dbReference type="InParanoid" id="A0A1B7MYY4"/>
<reference evidence="2 3" key="1">
    <citation type="submission" date="2016-06" db="EMBL/GenBank/DDBJ databases">
        <title>Comparative genomics of the ectomycorrhizal sister species Rhizopogon vinicolor and Rhizopogon vesiculosus (Basidiomycota: Boletales) reveals a divergence of the mating type B locus.</title>
        <authorList>
            <consortium name="DOE Joint Genome Institute"/>
            <person name="Mujic A.B."/>
            <person name="Kuo A."/>
            <person name="Tritt A."/>
            <person name="Lipzen A."/>
            <person name="Chen C."/>
            <person name="Johnson J."/>
            <person name="Sharma A."/>
            <person name="Barry K."/>
            <person name="Grigoriev I.V."/>
            <person name="Spatafora J.W."/>
        </authorList>
    </citation>
    <scope>NUCLEOTIDE SEQUENCE [LARGE SCALE GENOMIC DNA]</scope>
    <source>
        <strain evidence="2 3">AM-OR11-026</strain>
    </source>
</reference>
<accession>A0A1B7MYY4</accession>
<feature type="compositionally biased region" description="Polar residues" evidence="1">
    <location>
        <begin position="21"/>
        <end position="30"/>
    </location>
</feature>
<keyword evidence="3" id="KW-1185">Reference proteome</keyword>
<proteinExistence type="predicted"/>
<protein>
    <submittedName>
        <fullName evidence="2">Uncharacterized protein</fullName>
    </submittedName>
</protein>